<keyword evidence="2" id="KW-1185">Reference proteome</keyword>
<proteinExistence type="predicted"/>
<reference evidence="1 2" key="1">
    <citation type="submission" date="2019-03" db="EMBL/GenBank/DDBJ databases">
        <title>Genomic Encyclopedia of Type Strains, Phase IV (KMG-IV): sequencing the most valuable type-strain genomes for metagenomic binning, comparative biology and taxonomic classification.</title>
        <authorList>
            <person name="Goeker M."/>
        </authorList>
    </citation>
    <scope>NUCLEOTIDE SEQUENCE [LARGE SCALE GENOMIC DNA]</scope>
    <source>
        <strain evidence="1 2">DSM 7445</strain>
    </source>
</reference>
<organism evidence="1 2">
    <name type="scientific">Paucimonas lemoignei</name>
    <name type="common">Pseudomonas lemoignei</name>
    <dbReference type="NCBI Taxonomy" id="29443"/>
    <lineage>
        <taxon>Bacteria</taxon>
        <taxon>Pseudomonadati</taxon>
        <taxon>Pseudomonadota</taxon>
        <taxon>Betaproteobacteria</taxon>
        <taxon>Burkholderiales</taxon>
        <taxon>Burkholderiaceae</taxon>
        <taxon>Paucimonas</taxon>
    </lineage>
</organism>
<comment type="caution">
    <text evidence="1">The sequence shown here is derived from an EMBL/GenBank/DDBJ whole genome shotgun (WGS) entry which is preliminary data.</text>
</comment>
<dbReference type="Proteomes" id="UP000295382">
    <property type="component" value="Unassembled WGS sequence"/>
</dbReference>
<protein>
    <submittedName>
        <fullName evidence="1">Uncharacterized protein</fullName>
    </submittedName>
</protein>
<name>A0A4R3HT62_PAULE</name>
<dbReference type="EMBL" id="SLZQ01000007">
    <property type="protein sequence ID" value="TCS36222.1"/>
    <property type="molecule type" value="Genomic_DNA"/>
</dbReference>
<accession>A0A4R3HT62</accession>
<evidence type="ECO:0000313" key="2">
    <source>
        <dbReference type="Proteomes" id="UP000295382"/>
    </source>
</evidence>
<dbReference type="RefSeq" id="WP_132259061.1">
    <property type="nucleotide sequence ID" value="NZ_SLZQ01000007.1"/>
</dbReference>
<dbReference type="OrthoDB" id="8557310at2"/>
<dbReference type="AlphaFoldDB" id="A0A4R3HT62"/>
<gene>
    <name evidence="1" type="ORF">EDC30_10739</name>
</gene>
<evidence type="ECO:0000313" key="1">
    <source>
        <dbReference type="EMBL" id="TCS36222.1"/>
    </source>
</evidence>
<sequence length="81" mass="9051">MDAGTRSKFTQFLRSRGCDALNNELLANEMQAFLMHTPDRHMFSAAALGMSEAELQTLRDSFQAGLFPRPPAVAAQPYQFE</sequence>